<feature type="compositionally biased region" description="Basic and acidic residues" evidence="1">
    <location>
        <begin position="144"/>
        <end position="155"/>
    </location>
</feature>
<feature type="compositionally biased region" description="Acidic residues" evidence="1">
    <location>
        <begin position="181"/>
        <end position="207"/>
    </location>
</feature>
<feature type="compositionally biased region" description="Basic residues" evidence="1">
    <location>
        <begin position="540"/>
        <end position="551"/>
    </location>
</feature>
<reference evidence="2" key="1">
    <citation type="journal article" date="2019" name="Sci. Rep.">
        <title>Draft genome of Tanacetum cinerariifolium, the natural source of mosquito coil.</title>
        <authorList>
            <person name="Yamashiro T."/>
            <person name="Shiraishi A."/>
            <person name="Satake H."/>
            <person name="Nakayama K."/>
        </authorList>
    </citation>
    <scope>NUCLEOTIDE SEQUENCE</scope>
</reference>
<comment type="caution">
    <text evidence="2">The sequence shown here is derived from an EMBL/GenBank/DDBJ whole genome shotgun (WGS) entry which is preliminary data.</text>
</comment>
<dbReference type="EMBL" id="BKCJ010002409">
    <property type="protein sequence ID" value="GEU48357.1"/>
    <property type="molecule type" value="Genomic_DNA"/>
</dbReference>
<organism evidence="2">
    <name type="scientific">Tanacetum cinerariifolium</name>
    <name type="common">Dalmatian daisy</name>
    <name type="synonym">Chrysanthemum cinerariifolium</name>
    <dbReference type="NCBI Taxonomy" id="118510"/>
    <lineage>
        <taxon>Eukaryota</taxon>
        <taxon>Viridiplantae</taxon>
        <taxon>Streptophyta</taxon>
        <taxon>Embryophyta</taxon>
        <taxon>Tracheophyta</taxon>
        <taxon>Spermatophyta</taxon>
        <taxon>Magnoliopsida</taxon>
        <taxon>eudicotyledons</taxon>
        <taxon>Gunneridae</taxon>
        <taxon>Pentapetalae</taxon>
        <taxon>asterids</taxon>
        <taxon>campanulids</taxon>
        <taxon>Asterales</taxon>
        <taxon>Asteraceae</taxon>
        <taxon>Asteroideae</taxon>
        <taxon>Anthemideae</taxon>
        <taxon>Anthemidinae</taxon>
        <taxon>Tanacetum</taxon>
    </lineage>
</organism>
<sequence>MELILEQTQQGISHEVSKALDDALVAPANRLKFWKSNMRLKTDIKPKEATCQVVLDSLALTSFYHAFLITADVPAIYIFTKIIIDYFMSKDLSISRRNKMFCHTARDDTLFTSMRCISRHEDTLCTDEGTGTKAGVPGIPPYESKSDKESWKDSEDKDDNDDDDDGDNNDDDESDDHKEHEEEEYDDEFHEEEEDIDDEETMYDEEDNEVTKELYDDVNVNLGNEDIDMTIADQGASDQQNVSQESGFRQEEEDDHVTIKPVIDTQKTRDPIQSSFVSSDFTRKLLNLDNPSPDDNEIATMMDTTAQHATVIPKITSSITTTIPPPPPFLHPLQQEATPTPTPTAFTTTTSKNPAVTLPEFPNFVSVFKFNERVFALESEMSELKQTNEFAKAVDSTMKTIIKDQVKAQVSKIMPKIENYVTESLGAEVLVRSTNQPQMAYTVSASLSEFELKKILIDKMEANKSIKRSDHQKNLYNALVESYKKKKSSSTSKGASQSQHKSSSSYAHVEEPSHTIEDSGMQKDQEFITGDNDEQPANKKVTKAVWFRKPK</sequence>
<evidence type="ECO:0000313" key="2">
    <source>
        <dbReference type="EMBL" id="GEU48357.1"/>
    </source>
</evidence>
<gene>
    <name evidence="2" type="ORF">Tci_020335</name>
</gene>
<feature type="compositionally biased region" description="Basic and acidic residues" evidence="1">
    <location>
        <begin position="508"/>
        <end position="526"/>
    </location>
</feature>
<feature type="region of interest" description="Disordered" evidence="1">
    <location>
        <begin position="126"/>
        <end position="207"/>
    </location>
</feature>
<feature type="region of interest" description="Disordered" evidence="1">
    <location>
        <begin position="235"/>
        <end position="255"/>
    </location>
</feature>
<name>A0A6L2KI05_TANCI</name>
<accession>A0A6L2KI05</accession>
<evidence type="ECO:0000256" key="1">
    <source>
        <dbReference type="SAM" id="MobiDB-lite"/>
    </source>
</evidence>
<feature type="compositionally biased region" description="Polar residues" evidence="1">
    <location>
        <begin position="236"/>
        <end position="247"/>
    </location>
</feature>
<feature type="compositionally biased region" description="Low complexity" evidence="1">
    <location>
        <begin position="489"/>
        <end position="507"/>
    </location>
</feature>
<feature type="compositionally biased region" description="Acidic residues" evidence="1">
    <location>
        <begin position="156"/>
        <end position="174"/>
    </location>
</feature>
<protein>
    <submittedName>
        <fullName evidence="2">Uncharacterized protein</fullName>
    </submittedName>
</protein>
<proteinExistence type="predicted"/>
<feature type="region of interest" description="Disordered" evidence="1">
    <location>
        <begin position="486"/>
        <end position="551"/>
    </location>
</feature>
<dbReference type="AlphaFoldDB" id="A0A6L2KI05"/>